<gene>
    <name evidence="4" type="ORF">LX78_00178</name>
</gene>
<dbReference type="InterPro" id="IPR036116">
    <property type="entry name" value="FN3_sf"/>
</dbReference>
<feature type="transmembrane region" description="Helical" evidence="2">
    <location>
        <begin position="27"/>
        <end position="45"/>
    </location>
</feature>
<dbReference type="EMBL" id="QGGP01000001">
    <property type="protein sequence ID" value="PWK20478.1"/>
    <property type="molecule type" value="Genomic_DNA"/>
</dbReference>
<dbReference type="InterPro" id="IPR003961">
    <property type="entry name" value="FN3_dom"/>
</dbReference>
<dbReference type="SUPFAM" id="SSF50370">
    <property type="entry name" value="Ricin B-like lectins"/>
    <property type="match status" value="1"/>
</dbReference>
<dbReference type="Proteomes" id="UP000245430">
    <property type="component" value="Unassembled WGS sequence"/>
</dbReference>
<dbReference type="Pfam" id="PF23759">
    <property type="entry name" value="GBD_T9SS_assoc"/>
    <property type="match status" value="1"/>
</dbReference>
<keyword evidence="1" id="KW-0732">Signal</keyword>
<sequence length="1959" mass="212214">MDLSIICTIFVRLSWQIKKISPMIKKYPLVLVAIFCFVLSGFGQYSGTGTFTKITSLTDLTDGYYVVAEDEEGFAMNNSHNGTFLDRTVISPLGTTITDPSVTIVWKIETNSSGRSIFNEDISKYVSYTGFSNNVQIVDNVTTNNQRWDVTYSGGSFIFTNVAVSTRILQYNPSSPRFACYASNQRKFVLFKLDTPTGPNITATPTNLAGLDYILGAGPSVQQSFDIEGTLLVAGTTVTSSSINFEVSLTSGSGYGNSVSVPAGTLNGTTTIYTRLVAGLAVNTYSSTITISNSTPGLGTTPTINVSGEVLPPPPANDLCSGAISLSPTSTCTYITYTNVNATDSGEGNPGCANYNGEDVWFSVVVPATGEITIDTNNIDFTDSGMALYSGTCGSLSLIECDDDGSLNANMSSIYFNNISLAGTTLYIRVWEYNGGTTGDFGICITTPTPCVAPTGQPTNLILSNITGSSIDGSFTATTADEYLVVVSTSATLGANPINGTTYSAGDTIGLGTVVQSSNVSMFTATGLSQTTQYYFFVFALNDASCSGGPAYNTINPLTGNSTTITGPCLEEDFTGWNHSYSNWTETTSDGTWNSNGCYAGSNRVQLNDVGDWLELPPISNAQTFEYETAVSSSSSGTQDGMILQYFDGSIWVDVQQDYFTSTVYSTVIVNLPFAVSNGTNIRLRLYRSDDYRVQFINSIKIYCGTPCTPPADPSGVISSIDAPDFCETAELAFSGSPPSNIIYYWQTDASGIDMTDDAANALDVTISGDFYVRAYNTVTSCWSTGVIGPYTVTISNLPDVTDQPDNINVANGANAIFSATVTGAISYQWQVSIDGGTNWTNTGTNSNTLTVLSASISMHGYLYRIVATNSCGDTVSDEAVLFVHSGSPCIEEDFNSFPDTGWTNSGTINETSGAHSGASQPCRVFGTNDAIITSQADYPTILEFYQDASVAASGSFATVDYRIGTGAWTLLHSFSVTEAGKTELVDLTDVSGVNLASFANVRFRFNSTFNSWYLDDVKVYCTPCTPPTTTTSIDLSSGPIGTYVTISGSQLGTATVSFNSTTLTPISQNTNEIVIQIPHNAIDGSIIIKTNSIVCDSAFPFNVIDQELSCQTNITPPPTDLFIYELFDEDQNIDGSGGAWGNGGMITVFNGTLEIKDLSEYRLYRSTDYSNTGSFPYSLWHSLSGTLAPGEIYRIWINGSNCSDYATPYETEFIGFNANDGVELRKDNGSGSYITIDQLHTANIVGYHYLRDLSVAKPVATYNSADWSFTDIYPSSPYCVGAGQAPNFEGGTPTILLDTPTTTCNTFEITADATEGYTGIFSADSYDLTFQWYYYDGINDMWNPISTGGDYVVVNSASQSTLTINNIFTKTNYQFYCDVSEGSSCSTASEAIKIELNRTTWNGTVWTPTTPDIDTIAIINDDYDTGDGTNGQTSFDACSLIINPDNTLIVRSDDYVNVNFDVTNNGTFMIENNGSLVQIDDSGVNTGNINMERKASVDNLDYVYWSSPVSNFDVNNISTTQYIYNWNPTFNNTNGTQGNWIPASGNMDSGVGYIVRGFGSQAAPVNPGDLNFTVDFLGVPFNGLTTVTVSRGIDKDNIDDNWNLIGNPYPSAVDVFLFLDHIPNKNALDGFVHFWTHGNDPIYTQDPFYYDFGSNYTATDYIAYNAVGAGNGPGNISIAAGQSFMVNMLNGTNSTDDSASTNIEFNNSMRNKAFDNSQFYRTTEPSYNAAERHRIWLDLVSETQGTNRILVGYVDGATMERDRMYDAITSVSSNQYLYSLIDETPFIIQGRSLPFNDTDAIPLGVNIVEQGNYHFAIAFIDGLFETDNQIIYLKDNELGFIHNLIEAPYSFVSDAGNFNNRFEIIFRDSSLSINEEEISANSVTIIEHQNDEVQFKVPNQYEIKKIEIIDLLGRTIYNLKGNSNSETYNLSNLSQATYIAKITLTNGQVISKKAVKRK</sequence>
<dbReference type="InterPro" id="IPR014756">
    <property type="entry name" value="Ig_E-set"/>
</dbReference>
<dbReference type="InterPro" id="IPR026444">
    <property type="entry name" value="Secre_tail"/>
</dbReference>
<accession>A0A316DSM7</accession>
<feature type="domain" description="Ig-like" evidence="3">
    <location>
        <begin position="1278"/>
        <end position="1394"/>
    </location>
</feature>
<keyword evidence="5" id="KW-1185">Reference proteome</keyword>
<dbReference type="OrthoDB" id="1652165at2"/>
<protein>
    <submittedName>
        <fullName evidence="4">Putative secreted protein (Por secretion system target)</fullName>
    </submittedName>
</protein>
<dbReference type="NCBIfam" id="TIGR04183">
    <property type="entry name" value="Por_Secre_tail"/>
    <property type="match status" value="1"/>
</dbReference>
<organism evidence="4 5">
    <name type="scientific">Xanthomarina spongicola</name>
    <dbReference type="NCBI Taxonomy" id="570520"/>
    <lineage>
        <taxon>Bacteria</taxon>
        <taxon>Pseudomonadati</taxon>
        <taxon>Bacteroidota</taxon>
        <taxon>Flavobacteriia</taxon>
        <taxon>Flavobacteriales</taxon>
        <taxon>Flavobacteriaceae</taxon>
        <taxon>Xanthomarina</taxon>
    </lineage>
</organism>
<reference evidence="4 5" key="1">
    <citation type="submission" date="2018-05" db="EMBL/GenBank/DDBJ databases">
        <title>Genomic Encyclopedia of Archaeal and Bacterial Type Strains, Phase II (KMG-II): from individual species to whole genera.</title>
        <authorList>
            <person name="Goeker M."/>
        </authorList>
    </citation>
    <scope>NUCLEOTIDE SEQUENCE [LARGE SCALE GENOMIC DNA]</scope>
    <source>
        <strain evidence="4 5">DSM 22637</strain>
    </source>
</reference>
<evidence type="ECO:0000313" key="4">
    <source>
        <dbReference type="EMBL" id="PWK20478.1"/>
    </source>
</evidence>
<keyword evidence="2" id="KW-1133">Transmembrane helix</keyword>
<dbReference type="InterPro" id="IPR007110">
    <property type="entry name" value="Ig-like_dom"/>
</dbReference>
<evidence type="ECO:0000256" key="1">
    <source>
        <dbReference type="ARBA" id="ARBA00022729"/>
    </source>
</evidence>
<evidence type="ECO:0000256" key="2">
    <source>
        <dbReference type="SAM" id="Phobius"/>
    </source>
</evidence>
<dbReference type="SUPFAM" id="SSF81296">
    <property type="entry name" value="E set domains"/>
    <property type="match status" value="1"/>
</dbReference>
<dbReference type="InterPro" id="IPR035992">
    <property type="entry name" value="Ricin_B-like_lectins"/>
</dbReference>
<dbReference type="PROSITE" id="PS50835">
    <property type="entry name" value="IG_LIKE"/>
    <property type="match status" value="1"/>
</dbReference>
<dbReference type="Gene3D" id="2.60.40.10">
    <property type="entry name" value="Immunoglobulins"/>
    <property type="match status" value="3"/>
</dbReference>
<dbReference type="InterPro" id="IPR013783">
    <property type="entry name" value="Ig-like_fold"/>
</dbReference>
<dbReference type="SMART" id="SM00060">
    <property type="entry name" value="FN3"/>
    <property type="match status" value="2"/>
</dbReference>
<comment type="caution">
    <text evidence="4">The sequence shown here is derived from an EMBL/GenBank/DDBJ whole genome shotgun (WGS) entry which is preliminary data.</text>
</comment>
<keyword evidence="2" id="KW-0812">Transmembrane</keyword>
<evidence type="ECO:0000259" key="3">
    <source>
        <dbReference type="PROSITE" id="PS50835"/>
    </source>
</evidence>
<dbReference type="InterPro" id="IPR056600">
    <property type="entry name" value="GBD_T9SS_assoc"/>
</dbReference>
<proteinExistence type="predicted"/>
<evidence type="ECO:0000313" key="5">
    <source>
        <dbReference type="Proteomes" id="UP000245430"/>
    </source>
</evidence>
<dbReference type="SUPFAM" id="SSF49265">
    <property type="entry name" value="Fibronectin type III"/>
    <property type="match status" value="1"/>
</dbReference>
<keyword evidence="2" id="KW-0472">Membrane</keyword>
<name>A0A316DSM7_9FLAO</name>